<reference evidence="4 5" key="1">
    <citation type="submission" date="2016-01" db="EMBL/GenBank/DDBJ databases">
        <title>The new phylogeny of the genus Mycobacterium.</title>
        <authorList>
            <person name="Tarcisio F."/>
            <person name="Conor M."/>
            <person name="Antonella G."/>
            <person name="Elisabetta G."/>
            <person name="Giulia F.S."/>
            <person name="Sara T."/>
            <person name="Anna F."/>
            <person name="Clotilde B."/>
            <person name="Roberto B."/>
            <person name="Veronica D.S."/>
            <person name="Fabio R."/>
            <person name="Monica P."/>
            <person name="Olivier J."/>
            <person name="Enrico T."/>
            <person name="Nicola S."/>
        </authorList>
    </citation>
    <scope>NUCLEOTIDE SEQUENCE [LARGE SCALE GENOMIC DNA]</scope>
    <source>
        <strain evidence="4 5">DSM 44160</strain>
    </source>
</reference>
<evidence type="ECO:0000313" key="4">
    <source>
        <dbReference type="EMBL" id="ORV76762.1"/>
    </source>
</evidence>
<evidence type="ECO:0000256" key="1">
    <source>
        <dbReference type="ARBA" id="ARBA00023125"/>
    </source>
</evidence>
<comment type="caution">
    <text evidence="4">The sequence shown here is derived from an EMBL/GenBank/DDBJ whole genome shotgun (WGS) entry which is preliminary data.</text>
</comment>
<protein>
    <recommendedName>
        <fullName evidence="3">Cas12f1-like TNB domain-containing protein</fullName>
    </recommendedName>
</protein>
<evidence type="ECO:0000259" key="3">
    <source>
        <dbReference type="Pfam" id="PF07282"/>
    </source>
</evidence>
<feature type="compositionally biased region" description="Low complexity" evidence="2">
    <location>
        <begin position="154"/>
        <end position="163"/>
    </location>
</feature>
<feature type="region of interest" description="Disordered" evidence="2">
    <location>
        <begin position="147"/>
        <end position="175"/>
    </location>
</feature>
<dbReference type="EMBL" id="LQOY01000161">
    <property type="protein sequence ID" value="ORV76762.1"/>
    <property type="molecule type" value="Genomic_DNA"/>
</dbReference>
<evidence type="ECO:0000256" key="2">
    <source>
        <dbReference type="SAM" id="MobiDB-lite"/>
    </source>
</evidence>
<dbReference type="AlphaFoldDB" id="A0A1X1VZM8"/>
<feature type="region of interest" description="Disordered" evidence="2">
    <location>
        <begin position="37"/>
        <end position="58"/>
    </location>
</feature>
<evidence type="ECO:0000313" key="5">
    <source>
        <dbReference type="Proteomes" id="UP000193928"/>
    </source>
</evidence>
<keyword evidence="5" id="KW-1185">Reference proteome</keyword>
<organism evidence="4 5">
    <name type="scientific">Mycobacterium gordonae</name>
    <dbReference type="NCBI Taxonomy" id="1778"/>
    <lineage>
        <taxon>Bacteria</taxon>
        <taxon>Bacillati</taxon>
        <taxon>Actinomycetota</taxon>
        <taxon>Actinomycetes</taxon>
        <taxon>Mycobacteriales</taxon>
        <taxon>Mycobacteriaceae</taxon>
        <taxon>Mycobacterium</taxon>
    </lineage>
</organism>
<gene>
    <name evidence="4" type="ORF">AWC08_33125</name>
</gene>
<dbReference type="GO" id="GO:0003677">
    <property type="term" value="F:DNA binding"/>
    <property type="evidence" value="ECO:0007669"/>
    <property type="project" value="UniProtKB-KW"/>
</dbReference>
<name>A0A1X1VZM8_MYCGO</name>
<dbReference type="InterPro" id="IPR010095">
    <property type="entry name" value="Cas12f1-like_TNB"/>
</dbReference>
<dbReference type="Proteomes" id="UP000193928">
    <property type="component" value="Unassembled WGS sequence"/>
</dbReference>
<sequence>MLHERVAQRRKDWVEKITTRLAESYDFVAVEALQTTNMVRRPKPKPDPDNPGQYLPNGAAAKAGLSKGIYANCWGMFARRLGHKMQASGTTLVAVPPKNSSIECRMCGHTAKENRKSQAGFQCVACGHAEHADIQAAQIVLARARPAPTPGPGAAPQGAGTARCARESGNQGWAA</sequence>
<dbReference type="Pfam" id="PF07282">
    <property type="entry name" value="Cas12f1-like_TNB"/>
    <property type="match status" value="1"/>
</dbReference>
<feature type="domain" description="Cas12f1-like TNB" evidence="3">
    <location>
        <begin position="74"/>
        <end position="138"/>
    </location>
</feature>
<accession>A0A1X1VZM8</accession>
<proteinExistence type="predicted"/>
<keyword evidence="1" id="KW-0238">DNA-binding</keyword>